<proteinExistence type="inferred from homology"/>
<feature type="compositionally biased region" description="Basic and acidic residues" evidence="13">
    <location>
        <begin position="180"/>
        <end position="191"/>
    </location>
</feature>
<dbReference type="PANTHER" id="PTHR24393">
    <property type="entry name" value="ZINC FINGER PROTEIN"/>
    <property type="match status" value="1"/>
</dbReference>
<keyword evidence="10" id="KW-0539">Nucleus</keyword>
<comment type="subcellular location">
    <subcellularLocation>
        <location evidence="1">Nucleus</location>
    </subcellularLocation>
</comment>
<keyword evidence="4" id="KW-0677">Repeat</keyword>
<evidence type="ECO:0000256" key="12">
    <source>
        <dbReference type="PROSITE-ProRule" id="PRU00042"/>
    </source>
</evidence>
<dbReference type="GO" id="GO:0005634">
    <property type="term" value="C:nucleus"/>
    <property type="evidence" value="ECO:0007669"/>
    <property type="project" value="UniProtKB-SubCell"/>
</dbReference>
<dbReference type="GO" id="GO:0008270">
    <property type="term" value="F:zinc ion binding"/>
    <property type="evidence" value="ECO:0007669"/>
    <property type="project" value="UniProtKB-KW"/>
</dbReference>
<dbReference type="FunFam" id="3.30.160.60:FF:000100">
    <property type="entry name" value="Zinc finger 45-like"/>
    <property type="match status" value="1"/>
</dbReference>
<dbReference type="Gene3D" id="3.30.160.60">
    <property type="entry name" value="Classic Zinc Finger"/>
    <property type="match status" value="11"/>
</dbReference>
<dbReference type="PROSITE" id="PS00028">
    <property type="entry name" value="ZINC_FINGER_C2H2_1"/>
    <property type="match status" value="11"/>
</dbReference>
<dbReference type="FunFam" id="3.30.160.60:FF:000646">
    <property type="entry name" value="Myeloid zinc finger 1"/>
    <property type="match status" value="1"/>
</dbReference>
<dbReference type="GO" id="GO:0000978">
    <property type="term" value="F:RNA polymerase II cis-regulatory region sequence-specific DNA binding"/>
    <property type="evidence" value="ECO:0007669"/>
    <property type="project" value="TreeGrafter"/>
</dbReference>
<reference evidence="15 16" key="1">
    <citation type="submission" date="2017-12" db="EMBL/GenBank/DDBJ databases">
        <title>Hemimetabolous genomes reveal molecular basis of termite eusociality.</title>
        <authorList>
            <person name="Harrison M.C."/>
            <person name="Jongepier E."/>
            <person name="Robertson H.M."/>
            <person name="Arning N."/>
            <person name="Bitard-Feildel T."/>
            <person name="Chao H."/>
            <person name="Childers C.P."/>
            <person name="Dinh H."/>
            <person name="Doddapaneni H."/>
            <person name="Dugan S."/>
            <person name="Gowin J."/>
            <person name="Greiner C."/>
            <person name="Han Y."/>
            <person name="Hu H."/>
            <person name="Hughes D.S.T."/>
            <person name="Huylmans A.-K."/>
            <person name="Kemena C."/>
            <person name="Kremer L.P.M."/>
            <person name="Lee S.L."/>
            <person name="Lopez-Ezquerra A."/>
            <person name="Mallet L."/>
            <person name="Monroy-Kuhn J.M."/>
            <person name="Moser A."/>
            <person name="Murali S.C."/>
            <person name="Muzny D.M."/>
            <person name="Otani S."/>
            <person name="Piulachs M.-D."/>
            <person name="Poelchau M."/>
            <person name="Qu J."/>
            <person name="Schaub F."/>
            <person name="Wada-Katsumata A."/>
            <person name="Worley K.C."/>
            <person name="Xie Q."/>
            <person name="Ylla G."/>
            <person name="Poulsen M."/>
            <person name="Gibbs R.A."/>
            <person name="Schal C."/>
            <person name="Richards S."/>
            <person name="Belles X."/>
            <person name="Korb J."/>
            <person name="Bornberg-Bauer E."/>
        </authorList>
    </citation>
    <scope>NUCLEOTIDE SEQUENCE [LARGE SCALE GENOMIC DNA]</scope>
    <source>
        <tissue evidence="15">Whole body</tissue>
    </source>
</reference>
<keyword evidence="16" id="KW-1185">Reference proteome</keyword>
<gene>
    <name evidence="15" type="ORF">B7P43_G11643</name>
</gene>
<feature type="domain" description="C2H2-type" evidence="14">
    <location>
        <begin position="492"/>
        <end position="519"/>
    </location>
</feature>
<comment type="similarity">
    <text evidence="2">Belongs to the krueppel C2H2-type zinc-finger protein family.</text>
</comment>
<feature type="domain" description="C2H2-type" evidence="14">
    <location>
        <begin position="283"/>
        <end position="310"/>
    </location>
</feature>
<evidence type="ECO:0000256" key="6">
    <source>
        <dbReference type="ARBA" id="ARBA00022833"/>
    </source>
</evidence>
<evidence type="ECO:0000256" key="7">
    <source>
        <dbReference type="ARBA" id="ARBA00023015"/>
    </source>
</evidence>
<dbReference type="Proteomes" id="UP000235965">
    <property type="component" value="Unassembled WGS sequence"/>
</dbReference>
<keyword evidence="7" id="KW-0805">Transcription regulation</keyword>
<feature type="domain" description="C2H2-type" evidence="14">
    <location>
        <begin position="563"/>
        <end position="591"/>
    </location>
</feature>
<sequence length="744" mass="83165">MLSNECVLASAEVQALKQIIRMTHEDLMIKNEQKEMSDYTSGDNSRSVGIDTCDLNSYIKERTKSIDVLNKSIAVDTSDLELHYEYYKQEHVKRTKTVSTDTRDLDYLKRVTSTSAVSVDTNDLQIYIDTHFANISCHNGICKTETDLDCDAESTPRCSQQNSNSRNATPLSPKSNDCYYHQKEERSKSKDGNCSLGSRPTQNTEDDSSNDNKLDCGLDINGDSDSSENEDSCEGSTTKGTHSEIKVEENNERIVPTKRKVGRPKGTVSRCVKSANRNPERRFECEVCKAMFTRKHSLMVHLCIHSGLRPFPCSGCGKAFSTSSQAQRHARMHPQASADEIVKEEPGSDTGIILNEHKDEDEEADVIGDDFTGVTSLHCMLCDLDFDCKQSFTQHKRAAHGLTNRQTRECLTCGKAFTCASALKCHETVHTGKRDFACVTCGKAFPTKTCLKAHEATHTGLKRFVCQTCGKAFAKKDSLKVHNRKHTNERPFSCDLCGRSFDRAFTLKNHRLTHTGEKTHMCAVCGKAFSTRGALSTHERIRHNTDPDKPKVYKRRARDFEPSVCEQCGKVYSNRGNLRIHKASAHSTEKPFLCTACGRSFAKKYTLQCHARKHSNERPFPCDQCSQSFYRKSTLKTHKLRHTGARPYVCPLNCGKAFTQSSSLSYHVRHHDRPPRATNGKKRRRRKPKSGVRSSPLMAPLALVGPLPQPQEPLPPPPPLTFNAATYQPNGAPPCGSTQSLAQL</sequence>
<evidence type="ECO:0000313" key="15">
    <source>
        <dbReference type="EMBL" id="PNF16262.1"/>
    </source>
</evidence>
<evidence type="ECO:0000259" key="14">
    <source>
        <dbReference type="PROSITE" id="PS50157"/>
    </source>
</evidence>
<feature type="region of interest" description="Disordered" evidence="13">
    <location>
        <begin position="664"/>
        <end position="744"/>
    </location>
</feature>
<evidence type="ECO:0000256" key="5">
    <source>
        <dbReference type="ARBA" id="ARBA00022771"/>
    </source>
</evidence>
<dbReference type="AlphaFoldDB" id="A0A2J7PIU7"/>
<feature type="domain" description="C2H2-type" evidence="14">
    <location>
        <begin position="436"/>
        <end position="463"/>
    </location>
</feature>
<feature type="domain" description="C2H2-type" evidence="14">
    <location>
        <begin position="408"/>
        <end position="435"/>
    </location>
</feature>
<feature type="compositionally biased region" description="Polar residues" evidence="13">
    <location>
        <begin position="156"/>
        <end position="175"/>
    </location>
</feature>
<name>A0A2J7PIU7_9NEOP</name>
<feature type="domain" description="C2H2-type" evidence="14">
    <location>
        <begin position="311"/>
        <end position="338"/>
    </location>
</feature>
<evidence type="ECO:0000256" key="10">
    <source>
        <dbReference type="ARBA" id="ARBA00023242"/>
    </source>
</evidence>
<dbReference type="EMBL" id="NEVH01024955">
    <property type="protein sequence ID" value="PNF16262.1"/>
    <property type="molecule type" value="Genomic_DNA"/>
</dbReference>
<dbReference type="FunFam" id="3.30.160.60:FF:002343">
    <property type="entry name" value="Zinc finger protein 33A"/>
    <property type="match status" value="1"/>
</dbReference>
<evidence type="ECO:0000256" key="4">
    <source>
        <dbReference type="ARBA" id="ARBA00022737"/>
    </source>
</evidence>
<feature type="domain" description="C2H2-type" evidence="14">
    <location>
        <begin position="620"/>
        <end position="647"/>
    </location>
</feature>
<accession>A0A2J7PIU7</accession>
<feature type="region of interest" description="Disordered" evidence="13">
    <location>
        <begin position="153"/>
        <end position="246"/>
    </location>
</feature>
<dbReference type="EMBL" id="NEVH01024955">
    <property type="protein sequence ID" value="PNF16263.1"/>
    <property type="molecule type" value="Genomic_DNA"/>
</dbReference>
<dbReference type="SMART" id="SM00355">
    <property type="entry name" value="ZnF_C2H2"/>
    <property type="match status" value="12"/>
</dbReference>
<dbReference type="FunFam" id="3.30.160.60:FF:000145">
    <property type="entry name" value="Zinc finger protein 574"/>
    <property type="match status" value="1"/>
</dbReference>
<feature type="domain" description="C2H2-type" evidence="14">
    <location>
        <begin position="520"/>
        <end position="548"/>
    </location>
</feature>
<dbReference type="FunFam" id="3.30.160.60:FF:000446">
    <property type="entry name" value="Zinc finger protein"/>
    <property type="match status" value="1"/>
</dbReference>
<feature type="compositionally biased region" description="Pro residues" evidence="13">
    <location>
        <begin position="707"/>
        <end position="720"/>
    </location>
</feature>
<dbReference type="EMBL" id="NEVH01024955">
    <property type="protein sequence ID" value="PNF16261.1"/>
    <property type="molecule type" value="Genomic_DNA"/>
</dbReference>
<dbReference type="FunFam" id="3.30.160.60:FF:000072">
    <property type="entry name" value="zinc finger protein 143 isoform X1"/>
    <property type="match status" value="1"/>
</dbReference>
<dbReference type="InParanoid" id="A0A2J7PIU7"/>
<evidence type="ECO:0000256" key="3">
    <source>
        <dbReference type="ARBA" id="ARBA00022723"/>
    </source>
</evidence>
<dbReference type="Pfam" id="PF00096">
    <property type="entry name" value="zf-C2H2"/>
    <property type="match status" value="9"/>
</dbReference>
<dbReference type="STRING" id="105785.A0A2J7PIU7"/>
<keyword evidence="5 12" id="KW-0863">Zinc-finger</keyword>
<organism evidence="15 16">
    <name type="scientific">Cryptotermes secundus</name>
    <dbReference type="NCBI Taxonomy" id="105785"/>
    <lineage>
        <taxon>Eukaryota</taxon>
        <taxon>Metazoa</taxon>
        <taxon>Ecdysozoa</taxon>
        <taxon>Arthropoda</taxon>
        <taxon>Hexapoda</taxon>
        <taxon>Insecta</taxon>
        <taxon>Pterygota</taxon>
        <taxon>Neoptera</taxon>
        <taxon>Polyneoptera</taxon>
        <taxon>Dictyoptera</taxon>
        <taxon>Blattodea</taxon>
        <taxon>Blattoidea</taxon>
        <taxon>Termitoidae</taxon>
        <taxon>Kalotermitidae</taxon>
        <taxon>Cryptotermitinae</taxon>
        <taxon>Cryptotermes</taxon>
    </lineage>
</organism>
<protein>
    <recommendedName>
        <fullName evidence="11">Zinc finger protein 865</fullName>
    </recommendedName>
</protein>
<evidence type="ECO:0000313" key="16">
    <source>
        <dbReference type="Proteomes" id="UP000235965"/>
    </source>
</evidence>
<dbReference type="PANTHER" id="PTHR24393:SF34">
    <property type="entry name" value="PR_SET DOMAIN 13"/>
    <property type="match status" value="1"/>
</dbReference>
<dbReference type="OrthoDB" id="8117402at2759"/>
<dbReference type="PROSITE" id="PS50157">
    <property type="entry name" value="ZINC_FINGER_C2H2_2"/>
    <property type="match status" value="11"/>
</dbReference>
<feature type="compositionally biased region" description="Basic residues" evidence="13">
    <location>
        <begin position="667"/>
        <end position="690"/>
    </location>
</feature>
<comment type="caution">
    <text evidence="15">The sequence shown here is derived from an EMBL/GenBank/DDBJ whole genome shotgun (WGS) entry which is preliminary data.</text>
</comment>
<dbReference type="GO" id="GO:0001228">
    <property type="term" value="F:DNA-binding transcription activator activity, RNA polymerase II-specific"/>
    <property type="evidence" value="ECO:0007669"/>
    <property type="project" value="TreeGrafter"/>
</dbReference>
<evidence type="ECO:0000256" key="13">
    <source>
        <dbReference type="SAM" id="MobiDB-lite"/>
    </source>
</evidence>
<keyword evidence="6" id="KW-0862">Zinc</keyword>
<dbReference type="InterPro" id="IPR013087">
    <property type="entry name" value="Znf_C2H2_type"/>
</dbReference>
<dbReference type="SUPFAM" id="SSF57667">
    <property type="entry name" value="beta-beta-alpha zinc fingers"/>
    <property type="match status" value="6"/>
</dbReference>
<evidence type="ECO:0000256" key="11">
    <source>
        <dbReference type="ARBA" id="ARBA00068876"/>
    </source>
</evidence>
<keyword evidence="3" id="KW-0479">Metal-binding</keyword>
<keyword evidence="9" id="KW-0804">Transcription</keyword>
<keyword evidence="8" id="KW-0238">DNA-binding</keyword>
<feature type="domain" description="C2H2-type" evidence="14">
    <location>
        <begin position="592"/>
        <end position="619"/>
    </location>
</feature>
<evidence type="ECO:0000256" key="2">
    <source>
        <dbReference type="ARBA" id="ARBA00006991"/>
    </source>
</evidence>
<feature type="domain" description="C2H2-type" evidence="14">
    <location>
        <begin position="648"/>
        <end position="676"/>
    </location>
</feature>
<evidence type="ECO:0000256" key="1">
    <source>
        <dbReference type="ARBA" id="ARBA00004123"/>
    </source>
</evidence>
<dbReference type="InterPro" id="IPR036236">
    <property type="entry name" value="Znf_C2H2_sf"/>
</dbReference>
<dbReference type="FunFam" id="3.30.160.60:FF:001480">
    <property type="entry name" value="Si:cabz01071911.3"/>
    <property type="match status" value="2"/>
</dbReference>
<evidence type="ECO:0000256" key="9">
    <source>
        <dbReference type="ARBA" id="ARBA00023163"/>
    </source>
</evidence>
<feature type="domain" description="C2H2-type" evidence="14">
    <location>
        <begin position="464"/>
        <end position="491"/>
    </location>
</feature>
<evidence type="ECO:0000256" key="8">
    <source>
        <dbReference type="ARBA" id="ARBA00023125"/>
    </source>
</evidence>